<feature type="compositionally biased region" description="Low complexity" evidence="1">
    <location>
        <begin position="138"/>
        <end position="151"/>
    </location>
</feature>
<evidence type="ECO:0000313" key="3">
    <source>
        <dbReference type="Proteomes" id="UP000609802"/>
    </source>
</evidence>
<evidence type="ECO:0000256" key="1">
    <source>
        <dbReference type="SAM" id="MobiDB-lite"/>
    </source>
</evidence>
<keyword evidence="3" id="KW-1185">Reference proteome</keyword>
<feature type="region of interest" description="Disordered" evidence="1">
    <location>
        <begin position="108"/>
        <end position="506"/>
    </location>
</feature>
<feature type="compositionally biased region" description="Basic and acidic residues" evidence="1">
    <location>
        <begin position="486"/>
        <end position="502"/>
    </location>
</feature>
<feature type="compositionally biased region" description="Acidic residues" evidence="1">
    <location>
        <begin position="471"/>
        <end position="485"/>
    </location>
</feature>
<organism evidence="2 3">
    <name type="scientific">Aliiroseovarius zhejiangensis</name>
    <dbReference type="NCBI Taxonomy" id="1632025"/>
    <lineage>
        <taxon>Bacteria</taxon>
        <taxon>Pseudomonadati</taxon>
        <taxon>Pseudomonadota</taxon>
        <taxon>Alphaproteobacteria</taxon>
        <taxon>Rhodobacterales</taxon>
        <taxon>Paracoccaceae</taxon>
        <taxon>Aliiroseovarius</taxon>
    </lineage>
</organism>
<accession>A0ABQ3ISR5</accession>
<feature type="compositionally biased region" description="Basic and acidic residues" evidence="1">
    <location>
        <begin position="440"/>
        <end position="470"/>
    </location>
</feature>
<feature type="compositionally biased region" description="Low complexity" evidence="1">
    <location>
        <begin position="293"/>
        <end position="310"/>
    </location>
</feature>
<feature type="compositionally biased region" description="Acidic residues" evidence="1">
    <location>
        <begin position="108"/>
        <end position="119"/>
    </location>
</feature>
<sequence>MVSNSKILTVSYGTFSCTLEGFDEPFGTMKSIAEYFRDLAADDRYFGAEPPTPDAEVLHRIAEREIQKRVQARVEDDGVVLRQEGTALPAVTKTGATLVAGQALLDEDSEGQAEDEDQADAPTGEHAATDAPEAVKGEAAPDTSDAAPAEDTPAEADPVKAEQEDKQEEGPGAEDQPVATDPHAHDNFEHMAEEAATHDPAQLDAASDDTVDGDSAEAKLERIRAVANDTDQDGYADDPDAEPFYGADASDDAKDATPAASDDDAEANGPLVLSDEAKAPADTDEDVDAILSQLNAQGDAADNDGAQQAADYDDEGDADLDIEDGVTNLLEHSFDDEPEPLRPVNRVVRVKRMRREDGVEELAVTPKDVEDATILDDDEADRDDTSASDEDQDDPSALKLLNMIDHEVKTEARRERREQVFDNGAADQSDETLNRILAETNDKMDSQEASRRRNSIEHLKAAVQAKRADEDAGELDDGDHEEDPYREDLARAVRPKRPEPTEAKGSSLRMAPLVLVSEQRVDAPVEDEDDDTADAKGNKAVRIVRPRRVSRKPGSKAETVAGQGSADIAGKTIGAVSADPSQDGFAAYVNGADASDMTGLMEAAATYATKVQGLPQFSRPHVMRLVVGLNVSGGISREEALRAFGRLLREGRINKIAPGRFALAEGEDTDESGRQTA</sequence>
<proteinExistence type="predicted"/>
<comment type="caution">
    <text evidence="2">The sequence shown here is derived from an EMBL/GenBank/DDBJ whole genome shotgun (WGS) entry which is preliminary data.</text>
</comment>
<evidence type="ECO:0000313" key="2">
    <source>
        <dbReference type="EMBL" id="GHE92662.1"/>
    </source>
</evidence>
<gene>
    <name evidence="2" type="ORF">GCM10016455_10890</name>
</gene>
<name>A0ABQ3ISR5_9RHOB</name>
<reference evidence="3" key="1">
    <citation type="journal article" date="2019" name="Int. J. Syst. Evol. Microbiol.">
        <title>The Global Catalogue of Microorganisms (GCM) 10K type strain sequencing project: providing services to taxonomists for standard genome sequencing and annotation.</title>
        <authorList>
            <consortium name="The Broad Institute Genomics Platform"/>
            <consortium name="The Broad Institute Genome Sequencing Center for Infectious Disease"/>
            <person name="Wu L."/>
            <person name="Ma J."/>
        </authorList>
    </citation>
    <scope>NUCLEOTIDE SEQUENCE [LARGE SCALE GENOMIC DNA]</scope>
    <source>
        <strain evidence="3">KCTC 42443</strain>
    </source>
</reference>
<dbReference type="RefSeq" id="WP_191285484.1">
    <property type="nucleotide sequence ID" value="NZ_BNCH01000002.1"/>
</dbReference>
<feature type="compositionally biased region" description="Acidic residues" evidence="1">
    <location>
        <begin position="206"/>
        <end position="215"/>
    </location>
</feature>
<feature type="compositionally biased region" description="Basic and acidic residues" evidence="1">
    <location>
        <begin position="404"/>
        <end position="420"/>
    </location>
</feature>
<protein>
    <recommendedName>
        <fullName evidence="4">Lipoprotein</fullName>
    </recommendedName>
</protein>
<feature type="compositionally biased region" description="Acidic residues" evidence="1">
    <location>
        <begin position="371"/>
        <end position="394"/>
    </location>
</feature>
<feature type="compositionally biased region" description="Acidic residues" evidence="1">
    <location>
        <begin position="230"/>
        <end position="241"/>
    </location>
</feature>
<feature type="compositionally biased region" description="Acidic residues" evidence="1">
    <location>
        <begin position="311"/>
        <end position="324"/>
    </location>
</feature>
<evidence type="ECO:0008006" key="4">
    <source>
        <dbReference type="Google" id="ProtNLM"/>
    </source>
</evidence>
<dbReference type="Proteomes" id="UP000609802">
    <property type="component" value="Unassembled WGS sequence"/>
</dbReference>
<feature type="compositionally biased region" description="Basic and acidic residues" evidence="1">
    <location>
        <begin position="182"/>
        <end position="197"/>
    </location>
</feature>
<dbReference type="EMBL" id="BNCH01000002">
    <property type="protein sequence ID" value="GHE92662.1"/>
    <property type="molecule type" value="Genomic_DNA"/>
</dbReference>
<dbReference type="PROSITE" id="PS51257">
    <property type="entry name" value="PROKAR_LIPOPROTEIN"/>
    <property type="match status" value="1"/>
</dbReference>